<dbReference type="EMBL" id="JAIVEX010000001">
    <property type="protein sequence ID" value="MDB0520428.1"/>
    <property type="molecule type" value="Genomic_DNA"/>
</dbReference>
<feature type="region of interest" description="Disordered" evidence="1">
    <location>
        <begin position="1"/>
        <end position="104"/>
    </location>
</feature>
<evidence type="ECO:0000313" key="3">
    <source>
        <dbReference type="Proteomes" id="UP001143674"/>
    </source>
</evidence>
<proteinExistence type="predicted"/>
<dbReference type="Proteomes" id="UP001143674">
    <property type="component" value="Unassembled WGS sequence"/>
</dbReference>
<comment type="caution">
    <text evidence="2">The sequence shown here is derived from an EMBL/GenBank/DDBJ whole genome shotgun (WGS) entry which is preliminary data.</text>
</comment>
<accession>A0AAE3NF53</accession>
<evidence type="ECO:0000256" key="1">
    <source>
        <dbReference type="SAM" id="MobiDB-lite"/>
    </source>
</evidence>
<feature type="compositionally biased region" description="Polar residues" evidence="1">
    <location>
        <begin position="73"/>
        <end position="101"/>
    </location>
</feature>
<organism evidence="2 3">
    <name type="scientific">Ralstonia solanacearum</name>
    <name type="common">Pseudomonas solanacearum</name>
    <dbReference type="NCBI Taxonomy" id="305"/>
    <lineage>
        <taxon>Bacteria</taxon>
        <taxon>Pseudomonadati</taxon>
        <taxon>Pseudomonadota</taxon>
        <taxon>Betaproteobacteria</taxon>
        <taxon>Burkholderiales</taxon>
        <taxon>Burkholderiaceae</taxon>
        <taxon>Ralstonia</taxon>
        <taxon>Ralstonia solanacearum species complex</taxon>
    </lineage>
</organism>
<feature type="compositionally biased region" description="Polar residues" evidence="1">
    <location>
        <begin position="1"/>
        <end position="16"/>
    </location>
</feature>
<dbReference type="AlphaFoldDB" id="A0AAE3NF53"/>
<name>A0AAE3NF53_RALSL</name>
<feature type="compositionally biased region" description="Low complexity" evidence="1">
    <location>
        <begin position="17"/>
        <end position="29"/>
    </location>
</feature>
<reference evidence="2" key="1">
    <citation type="submission" date="2021-09" db="EMBL/GenBank/DDBJ databases">
        <title>Genomic analysis of Ralstonia spp.</title>
        <authorList>
            <person name="Aburjaile F."/>
            <person name="Ariute J.C."/>
            <person name="Pais A.K.L."/>
            <person name="Albuquerque G.M.R."/>
            <person name="Silva A.M.F."/>
            <person name="Brenig B."/>
            <person name="Azevedo V."/>
            <person name="Matiuzzi M."/>
            <person name="Ramos R."/>
            <person name="Goes-Neto A."/>
            <person name="Soares S."/>
            <person name="Iseppon A.M.B."/>
            <person name="Souza E."/>
            <person name="Gama M."/>
        </authorList>
    </citation>
    <scope>NUCLEOTIDE SEQUENCE</scope>
    <source>
        <strain evidence="2">B4</strain>
    </source>
</reference>
<protein>
    <submittedName>
        <fullName evidence="2">Uncharacterized protein</fullName>
    </submittedName>
</protein>
<gene>
    <name evidence="2" type="ORF">LBW55_02215</name>
</gene>
<evidence type="ECO:0000313" key="2">
    <source>
        <dbReference type="EMBL" id="MDB0520428.1"/>
    </source>
</evidence>
<dbReference type="RefSeq" id="WP_247589239.1">
    <property type="nucleotide sequence ID" value="NZ_JAIVEX010000001.1"/>
</dbReference>
<sequence>MKRINSSVNNTAPNFGSSQQQSDSSSGPSRQRRKTSAPESMRQALPKRLDRASANPEQPSIVNNPYPWIVESTPASQLEAQHSASQPPAHTPPDHQQSNPLPANFFDNLDQWIPANAPPPRWIGTQLQRASAMIILDGLSEPTRFRTLAAVIKP</sequence>